<sequence>MGPANQRAAVIYGTVSNQQKTADNAPVDGPPEGNCRGGKTGMGDTLQDCLIISRASRTLFRRCWSNAEANSFVINPLTKIVINQSTLRLTQEHIKQLSDSVKRTQLPKGYLDKTNAEAVKAVNQQIATIIKCEKNIERSCVSSLSSYSAYFVCRCL</sequence>
<reference evidence="1 2" key="3">
    <citation type="journal article" date="2022" name="Microbiol. Spectr.">
        <title>Folding features and dynamics of 3D genome architecture in plant fungal pathogens.</title>
        <authorList>
            <person name="Xia C."/>
        </authorList>
    </citation>
    <scope>NUCLEOTIDE SEQUENCE [LARGE SCALE GENOMIC DNA]</scope>
    <source>
        <strain evidence="1 2">93-210</strain>
    </source>
</reference>
<protein>
    <submittedName>
        <fullName evidence="1">Uncharacterized protein</fullName>
    </submittedName>
</protein>
<reference evidence="2" key="2">
    <citation type="journal article" date="2018" name="Mol. Plant Microbe Interact.">
        <title>Genome sequence resources for the wheat stripe rust pathogen (Puccinia striiformis f. sp. tritici) and the barley stripe rust pathogen (Puccinia striiformis f. sp. hordei).</title>
        <authorList>
            <person name="Xia C."/>
            <person name="Wang M."/>
            <person name="Yin C."/>
            <person name="Cornejo O.E."/>
            <person name="Hulbert S.H."/>
            <person name="Chen X."/>
        </authorList>
    </citation>
    <scope>NUCLEOTIDE SEQUENCE [LARGE SCALE GENOMIC DNA]</scope>
    <source>
        <strain evidence="2">93-210</strain>
    </source>
</reference>
<name>A0ACC0DXM9_9BASI</name>
<keyword evidence="2" id="KW-1185">Reference proteome</keyword>
<gene>
    <name evidence="1" type="ORF">MJO28_013223</name>
</gene>
<evidence type="ECO:0000313" key="2">
    <source>
        <dbReference type="Proteomes" id="UP001060170"/>
    </source>
</evidence>
<accession>A0ACC0DXM9</accession>
<proteinExistence type="predicted"/>
<comment type="caution">
    <text evidence="1">The sequence shown here is derived from an EMBL/GenBank/DDBJ whole genome shotgun (WGS) entry which is preliminary data.</text>
</comment>
<evidence type="ECO:0000313" key="1">
    <source>
        <dbReference type="EMBL" id="KAI7940938.1"/>
    </source>
</evidence>
<dbReference type="EMBL" id="CM045877">
    <property type="protein sequence ID" value="KAI7940938.1"/>
    <property type="molecule type" value="Genomic_DNA"/>
</dbReference>
<organism evidence="1 2">
    <name type="scientific">Puccinia striiformis f. sp. tritici</name>
    <dbReference type="NCBI Taxonomy" id="168172"/>
    <lineage>
        <taxon>Eukaryota</taxon>
        <taxon>Fungi</taxon>
        <taxon>Dikarya</taxon>
        <taxon>Basidiomycota</taxon>
        <taxon>Pucciniomycotina</taxon>
        <taxon>Pucciniomycetes</taxon>
        <taxon>Pucciniales</taxon>
        <taxon>Pucciniaceae</taxon>
        <taxon>Puccinia</taxon>
    </lineage>
</organism>
<reference evidence="2" key="1">
    <citation type="journal article" date="2018" name="BMC Genomics">
        <title>Genomic insights into host adaptation between the wheat stripe rust pathogen (Puccinia striiformis f. sp. tritici) and the barley stripe rust pathogen (Puccinia striiformis f. sp. hordei).</title>
        <authorList>
            <person name="Xia C."/>
            <person name="Wang M."/>
            <person name="Yin C."/>
            <person name="Cornejo O.E."/>
            <person name="Hulbert S.H."/>
            <person name="Chen X."/>
        </authorList>
    </citation>
    <scope>NUCLEOTIDE SEQUENCE [LARGE SCALE GENOMIC DNA]</scope>
    <source>
        <strain evidence="2">93-210</strain>
    </source>
</reference>
<dbReference type="Proteomes" id="UP001060170">
    <property type="component" value="Chromosome 13"/>
</dbReference>